<dbReference type="SUPFAM" id="SSF47226">
    <property type="entry name" value="Histidine-containing phosphotransfer domain, HPT domain"/>
    <property type="match status" value="1"/>
</dbReference>
<dbReference type="EMBL" id="JACHKT010000014">
    <property type="protein sequence ID" value="MBB6003599.1"/>
    <property type="molecule type" value="Genomic_DNA"/>
</dbReference>
<accession>A0A841EQF3</accession>
<comment type="caution">
    <text evidence="2">The sequence shown here is derived from an EMBL/GenBank/DDBJ whole genome shotgun (WGS) entry which is preliminary data.</text>
</comment>
<dbReference type="RefSeq" id="WP_184134133.1">
    <property type="nucleotide sequence ID" value="NZ_JACHKT010000014.1"/>
</dbReference>
<name>A0A841EQF3_9BACT</name>
<dbReference type="Gene3D" id="1.20.120.160">
    <property type="entry name" value="HPT domain"/>
    <property type="match status" value="1"/>
</dbReference>
<dbReference type="InterPro" id="IPR008207">
    <property type="entry name" value="Sig_transdc_His_kin_Hpt_dom"/>
</dbReference>
<gene>
    <name evidence="2" type="ORF">HNP25_002257</name>
</gene>
<reference evidence="2 3" key="1">
    <citation type="submission" date="2020-08" db="EMBL/GenBank/DDBJ databases">
        <title>Functional genomics of gut bacteria from endangered species of beetles.</title>
        <authorList>
            <person name="Carlos-Shanley C."/>
        </authorList>
    </citation>
    <scope>NUCLEOTIDE SEQUENCE [LARGE SCALE GENOMIC DNA]</scope>
    <source>
        <strain evidence="2 3">S00070</strain>
    </source>
</reference>
<feature type="domain" description="HPt" evidence="1">
    <location>
        <begin position="27"/>
        <end position="101"/>
    </location>
</feature>
<evidence type="ECO:0000313" key="2">
    <source>
        <dbReference type="EMBL" id="MBB6003599.1"/>
    </source>
</evidence>
<dbReference type="Pfam" id="PF01627">
    <property type="entry name" value="Hpt"/>
    <property type="match status" value="1"/>
</dbReference>
<dbReference type="GO" id="GO:0000160">
    <property type="term" value="P:phosphorelay signal transduction system"/>
    <property type="evidence" value="ECO:0007669"/>
    <property type="project" value="InterPro"/>
</dbReference>
<dbReference type="InterPro" id="IPR036641">
    <property type="entry name" value="HPT_dom_sf"/>
</dbReference>
<proteinExistence type="predicted"/>
<dbReference type="GO" id="GO:0004672">
    <property type="term" value="F:protein kinase activity"/>
    <property type="evidence" value="ECO:0007669"/>
    <property type="project" value="UniProtKB-ARBA"/>
</dbReference>
<protein>
    <recommendedName>
        <fullName evidence="1">HPt domain-containing protein</fullName>
    </recommendedName>
</protein>
<keyword evidence="3" id="KW-1185">Reference proteome</keyword>
<sequence>MFSFNAQINVSHLNNIYGDDITIVKIMFESFLEDSLPIWEDIQAKLQQNNFAVVGGLAHQFKPCFSMIGFPDISPKIHEYELYAKGNPTGEELIRRYNELLPEVAKVKQIVIEDLKRMDEEGI</sequence>
<dbReference type="Proteomes" id="UP000524404">
    <property type="component" value="Unassembled WGS sequence"/>
</dbReference>
<dbReference type="AlphaFoldDB" id="A0A841EQF3"/>
<organism evidence="2 3">
    <name type="scientific">Arcicella rosea</name>
    <dbReference type="NCBI Taxonomy" id="502909"/>
    <lineage>
        <taxon>Bacteria</taxon>
        <taxon>Pseudomonadati</taxon>
        <taxon>Bacteroidota</taxon>
        <taxon>Cytophagia</taxon>
        <taxon>Cytophagales</taxon>
        <taxon>Flectobacillaceae</taxon>
        <taxon>Arcicella</taxon>
    </lineage>
</organism>
<evidence type="ECO:0000259" key="1">
    <source>
        <dbReference type="Pfam" id="PF01627"/>
    </source>
</evidence>
<evidence type="ECO:0000313" key="3">
    <source>
        <dbReference type="Proteomes" id="UP000524404"/>
    </source>
</evidence>